<name>A0AAU9SGK0_THLAR</name>
<dbReference type="Proteomes" id="UP000836841">
    <property type="component" value="Chromosome 5"/>
</dbReference>
<evidence type="ECO:0000256" key="7">
    <source>
        <dbReference type="ARBA" id="ARBA00023136"/>
    </source>
</evidence>
<dbReference type="InterPro" id="IPR032675">
    <property type="entry name" value="LRR_dom_sf"/>
</dbReference>
<keyword evidence="13" id="KW-1185">Reference proteome</keyword>
<keyword evidence="3" id="KW-0812">Transmembrane</keyword>
<evidence type="ECO:0000256" key="10">
    <source>
        <dbReference type="SAM" id="SignalP"/>
    </source>
</evidence>
<evidence type="ECO:0000256" key="5">
    <source>
        <dbReference type="ARBA" id="ARBA00022737"/>
    </source>
</evidence>
<dbReference type="Pfam" id="PF08263">
    <property type="entry name" value="LRRNT_2"/>
    <property type="match status" value="1"/>
</dbReference>
<evidence type="ECO:0000256" key="1">
    <source>
        <dbReference type="ARBA" id="ARBA00004479"/>
    </source>
</evidence>
<evidence type="ECO:0000256" key="8">
    <source>
        <dbReference type="ARBA" id="ARBA00023170"/>
    </source>
</evidence>
<evidence type="ECO:0000259" key="11">
    <source>
        <dbReference type="Pfam" id="PF08263"/>
    </source>
</evidence>
<reference evidence="12 13" key="1">
    <citation type="submission" date="2022-03" db="EMBL/GenBank/DDBJ databases">
        <authorList>
            <person name="Nunn A."/>
            <person name="Chopra R."/>
            <person name="Nunn A."/>
            <person name="Contreras Garrido A."/>
        </authorList>
    </citation>
    <scope>NUCLEOTIDE SEQUENCE [LARGE SCALE GENOMIC DNA]</scope>
</reference>
<dbReference type="InterPro" id="IPR046956">
    <property type="entry name" value="RLP23-like"/>
</dbReference>
<feature type="signal peptide" evidence="10">
    <location>
        <begin position="1"/>
        <end position="26"/>
    </location>
</feature>
<keyword evidence="4 10" id="KW-0732">Signal</keyword>
<dbReference type="PANTHER" id="PTHR48063:SF112">
    <property type="entry name" value="RECEPTOR LIKE PROTEIN 30-LIKE"/>
    <property type="match status" value="1"/>
</dbReference>
<dbReference type="Gene3D" id="3.80.10.10">
    <property type="entry name" value="Ribonuclease Inhibitor"/>
    <property type="match status" value="1"/>
</dbReference>
<protein>
    <recommendedName>
        <fullName evidence="11">Leucine-rich repeat-containing N-terminal plant-type domain-containing protein</fullName>
    </recommendedName>
</protein>
<keyword evidence="9" id="KW-0325">Glycoprotein</keyword>
<evidence type="ECO:0000313" key="12">
    <source>
        <dbReference type="EMBL" id="CAH2065558.1"/>
    </source>
</evidence>
<feature type="chain" id="PRO_5043784670" description="Leucine-rich repeat-containing N-terminal plant-type domain-containing protein" evidence="10">
    <location>
        <begin position="27"/>
        <end position="130"/>
    </location>
</feature>
<comment type="subcellular location">
    <subcellularLocation>
        <location evidence="1">Membrane</location>
        <topology evidence="1">Single-pass type I membrane protein</topology>
    </subcellularLocation>
</comment>
<feature type="domain" description="Leucine-rich repeat-containing N-terminal plant-type" evidence="11">
    <location>
        <begin position="28"/>
        <end position="72"/>
    </location>
</feature>
<keyword evidence="7" id="KW-0472">Membrane</keyword>
<dbReference type="AlphaFoldDB" id="A0AAU9SGK0"/>
<keyword evidence="8" id="KW-0675">Receptor</keyword>
<evidence type="ECO:0000256" key="6">
    <source>
        <dbReference type="ARBA" id="ARBA00022989"/>
    </source>
</evidence>
<gene>
    <name evidence="12" type="ORF">TAV2_LOCUS17062</name>
</gene>
<dbReference type="PANTHER" id="PTHR48063">
    <property type="entry name" value="LRR RECEPTOR-LIKE KINASE"/>
    <property type="match status" value="1"/>
</dbReference>
<proteinExistence type="predicted"/>
<evidence type="ECO:0000256" key="9">
    <source>
        <dbReference type="ARBA" id="ARBA00023180"/>
    </source>
</evidence>
<keyword evidence="2" id="KW-0433">Leucine-rich repeat</keyword>
<evidence type="ECO:0000256" key="3">
    <source>
        <dbReference type="ARBA" id="ARBA00022692"/>
    </source>
</evidence>
<keyword evidence="5" id="KW-0677">Repeat</keyword>
<evidence type="ECO:0000313" key="13">
    <source>
        <dbReference type="Proteomes" id="UP000836841"/>
    </source>
</evidence>
<dbReference type="InterPro" id="IPR013210">
    <property type="entry name" value="LRR_N_plant-typ"/>
</dbReference>
<sequence>MKGFLGQNIIWVLLALLGQLHGYTSCVQEERKALWEIKKYMIPKSLQGRSVLPTWTNDTKSNCCRWNGVECNRSSGRVIGISFGKPMFKERFLLNLSLLHPFEEVRILNFSWHGLGGNQFSGFFDDVEEF</sequence>
<evidence type="ECO:0000256" key="4">
    <source>
        <dbReference type="ARBA" id="ARBA00022729"/>
    </source>
</evidence>
<keyword evidence="6" id="KW-1133">Transmembrane helix</keyword>
<accession>A0AAU9SGK0</accession>
<organism evidence="12 13">
    <name type="scientific">Thlaspi arvense</name>
    <name type="common">Field penny-cress</name>
    <dbReference type="NCBI Taxonomy" id="13288"/>
    <lineage>
        <taxon>Eukaryota</taxon>
        <taxon>Viridiplantae</taxon>
        <taxon>Streptophyta</taxon>
        <taxon>Embryophyta</taxon>
        <taxon>Tracheophyta</taxon>
        <taxon>Spermatophyta</taxon>
        <taxon>Magnoliopsida</taxon>
        <taxon>eudicotyledons</taxon>
        <taxon>Gunneridae</taxon>
        <taxon>Pentapetalae</taxon>
        <taxon>rosids</taxon>
        <taxon>malvids</taxon>
        <taxon>Brassicales</taxon>
        <taxon>Brassicaceae</taxon>
        <taxon>Thlaspideae</taxon>
        <taxon>Thlaspi</taxon>
    </lineage>
</organism>
<dbReference type="GO" id="GO:0016020">
    <property type="term" value="C:membrane"/>
    <property type="evidence" value="ECO:0007669"/>
    <property type="project" value="UniProtKB-SubCell"/>
</dbReference>
<dbReference type="EMBL" id="OU466861">
    <property type="protein sequence ID" value="CAH2065558.1"/>
    <property type="molecule type" value="Genomic_DNA"/>
</dbReference>
<evidence type="ECO:0000256" key="2">
    <source>
        <dbReference type="ARBA" id="ARBA00022614"/>
    </source>
</evidence>